<gene>
    <name evidence="2" type="ORF">PACLA_8A030589</name>
</gene>
<sequence length="1087" mass="123161">MSCNSSQSTVENPKGSGDTSVNVLAIDSEEQKSKETSTNPSVHQQEGEIDLSTSDALESVNEEKRQRTLSQKAIHNAIQNKSTELNKAAKSLYMSSDTVLTALEKNITDKEIETVLAPLQQAYTKYQVILKDIETLSEQAKWGEARTHITEVTEYAQTALKYASTAMNKAKSQQSRLATKTAPSHPAHLQPPVTSWRWALAEAAAAQKQAEFEQLMAEKESEKKQREAEQEFHREQMRAQHERDMAILAAEKRKAVADAKLKAIEQSIREEDTTSILAERLGVEDARSRTQSWVNTQHQPNNPEQDQNDRPSPPTNEHTGEPPPLSNTPAEEKRDGVAKDQFQSFIPRGFAGNQPIYKPLTTHPEVVIANQCIEGIAQTNRQIVASLARQNLPKCHPDVFDGDATLFHPWKGSFQAMTQDANLSPSQEIAYLRNYTKGNAQDLVNHFRKRQQDDPTVTLRELWKELERRFGNTAILTDALLQRLKDSAKFTARDKTKLQAFADVCDDVDNQMITLSGLACLNYPNAIKPIVDNLPSFLRFKWEKEVVEYAEENNDLYPTFHQFSVMIQKQARLKNHPNVVASEHLNPNDPRLRDPKRERPKDNRVFKARAEDINDDKEFGVDNKNERFCSFHERKGHELSECKAFSKKTLEERTDWIKKAGLCFRCLVGKHRAKQCKENVKCGKCKSERHPTILHKDKVEKQENEERNNGEERVNEDLQSRCTSVCQGRSGGLSCSKILLVDVYAEDRSENAHRVYAIMDDQSNASMISPELADLLDIDSPKQKYLLTTCSGAKETKYGRRVSGLFVKSMGGRIAKLPNLIECEHVPQDKTEIPTPTTTKHYPHLDEVSKEIPPLDQEAKIGILIGRDAPELLKVRAFKNGPKGAPWAQKLALGWTVSGQMCLDRVGGPVHISTRSTVIQLSPPTPVIESRIQHEEGAHANLETHPGFRTVTCPNYFEVKDEIKEHSEKTKSDVYRTTPEDNEIGLSWEDRQFLHIMEKGIHKNEYGNWEMPLPFRSPNVTMPNNREQAMSRLQSLLRTFKRKPQMEKDYLEFLGKVIKRGHAVPVQRSDVSTEQEGKSTSPEEKAS</sequence>
<evidence type="ECO:0000313" key="2">
    <source>
        <dbReference type="EMBL" id="CAB4020777.1"/>
    </source>
</evidence>
<dbReference type="OrthoDB" id="10068969at2759"/>
<dbReference type="PANTHER" id="PTHR47331">
    <property type="entry name" value="PHD-TYPE DOMAIN-CONTAINING PROTEIN"/>
    <property type="match status" value="1"/>
</dbReference>
<feature type="region of interest" description="Disordered" evidence="1">
    <location>
        <begin position="288"/>
        <end position="338"/>
    </location>
</feature>
<dbReference type="AlphaFoldDB" id="A0A7D9EZG8"/>
<feature type="region of interest" description="Disordered" evidence="1">
    <location>
        <begin position="1"/>
        <end position="50"/>
    </location>
</feature>
<dbReference type="PANTHER" id="PTHR47331:SF6">
    <property type="entry name" value="DOUBLECORTIN DOMAIN-CONTAINING PROTEIN"/>
    <property type="match status" value="1"/>
</dbReference>
<feature type="compositionally biased region" description="Basic and acidic residues" evidence="1">
    <location>
        <begin position="1075"/>
        <end position="1087"/>
    </location>
</feature>
<proteinExistence type="predicted"/>
<dbReference type="Proteomes" id="UP001152795">
    <property type="component" value="Unassembled WGS sequence"/>
</dbReference>
<name>A0A7D9EZG8_PARCT</name>
<dbReference type="InterPro" id="IPR005312">
    <property type="entry name" value="DUF1759"/>
</dbReference>
<reference evidence="2" key="1">
    <citation type="submission" date="2020-04" db="EMBL/GenBank/DDBJ databases">
        <authorList>
            <person name="Alioto T."/>
            <person name="Alioto T."/>
            <person name="Gomez Garrido J."/>
        </authorList>
    </citation>
    <scope>NUCLEOTIDE SEQUENCE</scope>
    <source>
        <strain evidence="2">A484AB</strain>
    </source>
</reference>
<feature type="compositionally biased region" description="Polar residues" evidence="1">
    <location>
        <begin position="289"/>
        <end position="305"/>
    </location>
</feature>
<feature type="compositionally biased region" description="Basic and acidic residues" evidence="1">
    <location>
        <begin position="216"/>
        <end position="240"/>
    </location>
</feature>
<accession>A0A7D9EZG8</accession>
<dbReference type="Pfam" id="PF03564">
    <property type="entry name" value="DUF1759"/>
    <property type="match status" value="1"/>
</dbReference>
<feature type="compositionally biased region" description="Basic and acidic residues" evidence="1">
    <location>
        <begin position="590"/>
        <end position="601"/>
    </location>
</feature>
<feature type="non-terminal residue" evidence="2">
    <location>
        <position position="1087"/>
    </location>
</feature>
<protein>
    <submittedName>
        <fullName evidence="2">Uncharacterized protein</fullName>
    </submittedName>
</protein>
<dbReference type="EMBL" id="CACRXK020011121">
    <property type="protein sequence ID" value="CAB4020777.1"/>
    <property type="molecule type" value="Genomic_DNA"/>
</dbReference>
<comment type="caution">
    <text evidence="2">The sequence shown here is derived from an EMBL/GenBank/DDBJ whole genome shotgun (WGS) entry which is preliminary data.</text>
</comment>
<feature type="region of interest" description="Disordered" evidence="1">
    <location>
        <begin position="578"/>
        <end position="601"/>
    </location>
</feature>
<evidence type="ECO:0000256" key="1">
    <source>
        <dbReference type="SAM" id="MobiDB-lite"/>
    </source>
</evidence>
<feature type="region of interest" description="Disordered" evidence="1">
    <location>
        <begin position="215"/>
        <end position="240"/>
    </location>
</feature>
<feature type="region of interest" description="Disordered" evidence="1">
    <location>
        <begin position="1065"/>
        <end position="1087"/>
    </location>
</feature>
<feature type="compositionally biased region" description="Polar residues" evidence="1">
    <location>
        <begin position="1"/>
        <end position="22"/>
    </location>
</feature>
<evidence type="ECO:0000313" key="3">
    <source>
        <dbReference type="Proteomes" id="UP001152795"/>
    </source>
</evidence>
<organism evidence="2 3">
    <name type="scientific">Paramuricea clavata</name>
    <name type="common">Red gorgonian</name>
    <name type="synonym">Violescent sea-whip</name>
    <dbReference type="NCBI Taxonomy" id="317549"/>
    <lineage>
        <taxon>Eukaryota</taxon>
        <taxon>Metazoa</taxon>
        <taxon>Cnidaria</taxon>
        <taxon>Anthozoa</taxon>
        <taxon>Octocorallia</taxon>
        <taxon>Malacalcyonacea</taxon>
        <taxon>Plexauridae</taxon>
        <taxon>Paramuricea</taxon>
    </lineage>
</organism>
<keyword evidence="3" id="KW-1185">Reference proteome</keyword>